<dbReference type="GO" id="GO:0005886">
    <property type="term" value="C:plasma membrane"/>
    <property type="evidence" value="ECO:0007669"/>
    <property type="project" value="TreeGrafter"/>
</dbReference>
<dbReference type="GO" id="GO:0005085">
    <property type="term" value="F:guanyl-nucleotide exchange factor activity"/>
    <property type="evidence" value="ECO:0007669"/>
    <property type="project" value="UniProtKB-KW"/>
</dbReference>
<dbReference type="InterPro" id="IPR023578">
    <property type="entry name" value="Ras_GEF_dom_sf"/>
</dbReference>
<dbReference type="PROSITE" id="PS50009">
    <property type="entry name" value="RASGEF_CAT"/>
    <property type="match status" value="1"/>
</dbReference>
<dbReference type="InterPro" id="IPR001895">
    <property type="entry name" value="RASGEF_cat_dom"/>
</dbReference>
<evidence type="ECO:0000313" key="4">
    <source>
        <dbReference type="WBParaSite" id="GPUH_0000477701-mRNA-1"/>
    </source>
</evidence>
<evidence type="ECO:0000256" key="1">
    <source>
        <dbReference type="ARBA" id="ARBA00022658"/>
    </source>
</evidence>
<proteinExistence type="predicted"/>
<dbReference type="Gene3D" id="1.10.840.10">
    <property type="entry name" value="Ras guanine-nucleotide exchange factors catalytic domain"/>
    <property type="match status" value="1"/>
</dbReference>
<name>A0A183D7S9_9BILA</name>
<keyword evidence="1 2" id="KW-0344">Guanine-nucleotide releasing factor</keyword>
<accession>A0A183D7S9</accession>
<dbReference type="SMART" id="SM00147">
    <property type="entry name" value="RasGEF"/>
    <property type="match status" value="1"/>
</dbReference>
<feature type="domain" description="Ras-GEF" evidence="3">
    <location>
        <begin position="1"/>
        <end position="146"/>
    </location>
</feature>
<reference evidence="4" key="1">
    <citation type="submission" date="2016-06" db="UniProtKB">
        <authorList>
            <consortium name="WormBaseParasite"/>
        </authorList>
    </citation>
    <scope>IDENTIFICATION</scope>
</reference>
<organism evidence="4">
    <name type="scientific">Gongylonema pulchrum</name>
    <dbReference type="NCBI Taxonomy" id="637853"/>
    <lineage>
        <taxon>Eukaryota</taxon>
        <taxon>Metazoa</taxon>
        <taxon>Ecdysozoa</taxon>
        <taxon>Nematoda</taxon>
        <taxon>Chromadorea</taxon>
        <taxon>Rhabditida</taxon>
        <taxon>Spirurina</taxon>
        <taxon>Spiruromorpha</taxon>
        <taxon>Spiruroidea</taxon>
        <taxon>Gongylonematidae</taxon>
        <taxon>Gongylonema</taxon>
    </lineage>
</organism>
<protein>
    <submittedName>
        <fullName evidence="4">Ras-GEF domain-containing protein</fullName>
    </submittedName>
</protein>
<dbReference type="PANTHER" id="PTHR23113">
    <property type="entry name" value="GUANINE NUCLEOTIDE EXCHANGE FACTOR"/>
    <property type="match status" value="1"/>
</dbReference>
<dbReference type="AlphaFoldDB" id="A0A183D7S9"/>
<dbReference type="InterPro" id="IPR036964">
    <property type="entry name" value="RASGEF_cat_dom_sf"/>
</dbReference>
<dbReference type="Pfam" id="PF00617">
    <property type="entry name" value="RasGEF"/>
    <property type="match status" value="1"/>
</dbReference>
<evidence type="ECO:0000259" key="3">
    <source>
        <dbReference type="PROSITE" id="PS50009"/>
    </source>
</evidence>
<dbReference type="WBParaSite" id="GPUH_0000477701-mRNA-1">
    <property type="protein sequence ID" value="GPUH_0000477701-mRNA-1"/>
    <property type="gene ID" value="GPUH_0000477701"/>
</dbReference>
<sequence length="165" mass="18588">LRRLNNYNTLMAVIGGITHSNIARMSKTSSALCSDLKKELNYLTQLLSSNNNFANYRKALRETSGAFCIPIMGVHLKDLISVQIKDHDLKRCGLVSCRKILNLAEHLSHFISFNRTPHNFPDANIDLIHTLKSHQIADVDEKFCKKELTPILACRLLKLAAKPCC</sequence>
<dbReference type="PANTHER" id="PTHR23113:SF252">
    <property type="entry name" value="RAS GUANYL-RELEASING PROTEIN 3"/>
    <property type="match status" value="1"/>
</dbReference>
<dbReference type="InterPro" id="IPR008937">
    <property type="entry name" value="Ras-like_GEF"/>
</dbReference>
<evidence type="ECO:0000256" key="2">
    <source>
        <dbReference type="PROSITE-ProRule" id="PRU00168"/>
    </source>
</evidence>
<dbReference type="SUPFAM" id="SSF48366">
    <property type="entry name" value="Ras GEF"/>
    <property type="match status" value="1"/>
</dbReference>
<dbReference type="GO" id="GO:0007265">
    <property type="term" value="P:Ras protein signal transduction"/>
    <property type="evidence" value="ECO:0007669"/>
    <property type="project" value="TreeGrafter"/>
</dbReference>